<dbReference type="AlphaFoldDB" id="A0A1Y2IS91"/>
<proteinExistence type="predicted"/>
<organism evidence="2 3">
    <name type="scientific">Trametes coccinea (strain BRFM310)</name>
    <name type="common">Pycnoporus coccineus</name>
    <dbReference type="NCBI Taxonomy" id="1353009"/>
    <lineage>
        <taxon>Eukaryota</taxon>
        <taxon>Fungi</taxon>
        <taxon>Dikarya</taxon>
        <taxon>Basidiomycota</taxon>
        <taxon>Agaricomycotina</taxon>
        <taxon>Agaricomycetes</taxon>
        <taxon>Polyporales</taxon>
        <taxon>Polyporaceae</taxon>
        <taxon>Trametes</taxon>
    </lineage>
</organism>
<dbReference type="OrthoDB" id="3018737at2759"/>
<accession>A0A1Y2IS91</accession>
<keyword evidence="3" id="KW-1185">Reference proteome</keyword>
<protein>
    <submittedName>
        <fullName evidence="2">Uncharacterized protein</fullName>
    </submittedName>
</protein>
<evidence type="ECO:0000313" key="3">
    <source>
        <dbReference type="Proteomes" id="UP000193067"/>
    </source>
</evidence>
<feature type="compositionally biased region" description="Basic and acidic residues" evidence="1">
    <location>
        <begin position="129"/>
        <end position="147"/>
    </location>
</feature>
<dbReference type="Proteomes" id="UP000193067">
    <property type="component" value="Unassembled WGS sequence"/>
</dbReference>
<reference evidence="2 3" key="1">
    <citation type="journal article" date="2015" name="Biotechnol. Biofuels">
        <title>Enhanced degradation of softwood versus hardwood by the white-rot fungus Pycnoporus coccineus.</title>
        <authorList>
            <person name="Couturier M."/>
            <person name="Navarro D."/>
            <person name="Chevret D."/>
            <person name="Henrissat B."/>
            <person name="Piumi F."/>
            <person name="Ruiz-Duenas F.J."/>
            <person name="Martinez A.T."/>
            <person name="Grigoriev I.V."/>
            <person name="Riley R."/>
            <person name="Lipzen A."/>
            <person name="Berrin J.G."/>
            <person name="Master E.R."/>
            <person name="Rosso M.N."/>
        </authorList>
    </citation>
    <scope>NUCLEOTIDE SEQUENCE [LARGE SCALE GENOMIC DNA]</scope>
    <source>
        <strain evidence="2 3">BRFM310</strain>
    </source>
</reference>
<gene>
    <name evidence="2" type="ORF">PYCCODRAFT_1466461</name>
</gene>
<sequence>MPPTRTRAPLLPVAISQSPLLSGPLPDDLFSALVKPLPTITIGFCDPPPSRLIPDRPTVHHNLRRPTVVPSPAPAPAPLGISSKDVIALLTLLEAMETDVATEVQRVRLGIQEARSLVRECREDCKARASARQERRERERRDTKSADDEFWLGV</sequence>
<feature type="region of interest" description="Disordered" evidence="1">
    <location>
        <begin position="129"/>
        <end position="154"/>
    </location>
</feature>
<dbReference type="EMBL" id="KZ084098">
    <property type="protein sequence ID" value="OSD04015.1"/>
    <property type="molecule type" value="Genomic_DNA"/>
</dbReference>
<evidence type="ECO:0000256" key="1">
    <source>
        <dbReference type="SAM" id="MobiDB-lite"/>
    </source>
</evidence>
<name>A0A1Y2IS91_TRAC3</name>
<dbReference type="STRING" id="1353009.A0A1Y2IS91"/>
<evidence type="ECO:0000313" key="2">
    <source>
        <dbReference type="EMBL" id="OSD04015.1"/>
    </source>
</evidence>